<dbReference type="OrthoDB" id="9782855at2"/>
<comment type="similarity">
    <text evidence="1">Belongs to the CFA/CMAS family.</text>
</comment>
<keyword evidence="5" id="KW-0443">Lipid metabolism</keyword>
<dbReference type="SUPFAM" id="SSF53335">
    <property type="entry name" value="S-adenosyl-L-methionine-dependent methyltransferases"/>
    <property type="match status" value="1"/>
</dbReference>
<dbReference type="GO" id="GO:0008168">
    <property type="term" value="F:methyltransferase activity"/>
    <property type="evidence" value="ECO:0007669"/>
    <property type="project" value="UniProtKB-KW"/>
</dbReference>
<keyword evidence="2 8" id="KW-0489">Methyltransferase</keyword>
<dbReference type="GO" id="GO:0008610">
    <property type="term" value="P:lipid biosynthetic process"/>
    <property type="evidence" value="ECO:0007669"/>
    <property type="project" value="InterPro"/>
</dbReference>
<feature type="active site" evidence="6">
    <location>
        <position position="379"/>
    </location>
</feature>
<evidence type="ECO:0000256" key="4">
    <source>
        <dbReference type="ARBA" id="ARBA00022691"/>
    </source>
</evidence>
<dbReference type="PANTHER" id="PTHR43667">
    <property type="entry name" value="CYCLOPROPANE-FATTY-ACYL-PHOSPHOLIPID SYNTHASE"/>
    <property type="match status" value="1"/>
</dbReference>
<comment type="caution">
    <text evidence="8">The sequence shown here is derived from an EMBL/GenBank/DDBJ whole genome shotgun (WGS) entry which is preliminary data.</text>
</comment>
<evidence type="ECO:0000256" key="3">
    <source>
        <dbReference type="ARBA" id="ARBA00022679"/>
    </source>
</evidence>
<dbReference type="Gene3D" id="3.40.50.150">
    <property type="entry name" value="Vaccinia Virus protein VP39"/>
    <property type="match status" value="1"/>
</dbReference>
<dbReference type="Pfam" id="PF02353">
    <property type="entry name" value="CMAS"/>
    <property type="match status" value="1"/>
</dbReference>
<dbReference type="AlphaFoldDB" id="A0A219B5U6"/>
<dbReference type="InterPro" id="IPR003333">
    <property type="entry name" value="CMAS"/>
</dbReference>
<dbReference type="InterPro" id="IPR050723">
    <property type="entry name" value="CFA/CMAS"/>
</dbReference>
<proteinExistence type="inferred from homology"/>
<dbReference type="PANTHER" id="PTHR43667:SF1">
    <property type="entry name" value="CYCLOPROPANE-FATTY-ACYL-PHOSPHOLIPID SYNTHASE"/>
    <property type="match status" value="1"/>
</dbReference>
<dbReference type="EMBL" id="NFZT01000001">
    <property type="protein sequence ID" value="OWV33740.1"/>
    <property type="molecule type" value="Genomic_DNA"/>
</dbReference>
<evidence type="ECO:0000256" key="2">
    <source>
        <dbReference type="ARBA" id="ARBA00022603"/>
    </source>
</evidence>
<dbReference type="GO" id="GO:0032259">
    <property type="term" value="P:methylation"/>
    <property type="evidence" value="ECO:0007669"/>
    <property type="project" value="UniProtKB-KW"/>
</dbReference>
<organism evidence="8 9">
    <name type="scientific">Pacificimonas flava</name>
    <dbReference type="NCBI Taxonomy" id="1234595"/>
    <lineage>
        <taxon>Bacteria</taxon>
        <taxon>Pseudomonadati</taxon>
        <taxon>Pseudomonadota</taxon>
        <taxon>Alphaproteobacteria</taxon>
        <taxon>Sphingomonadales</taxon>
        <taxon>Sphingosinicellaceae</taxon>
        <taxon>Pacificimonas</taxon>
    </lineage>
</organism>
<dbReference type="InterPro" id="IPR029063">
    <property type="entry name" value="SAM-dependent_MTases_sf"/>
</dbReference>
<evidence type="ECO:0000313" key="9">
    <source>
        <dbReference type="Proteomes" id="UP000198462"/>
    </source>
</evidence>
<protein>
    <submittedName>
        <fullName evidence="8">SAM-dependent methyltransferase</fullName>
    </submittedName>
</protein>
<dbReference type="Proteomes" id="UP000198462">
    <property type="component" value="Unassembled WGS sequence"/>
</dbReference>
<name>A0A219B5U6_9SPHN</name>
<keyword evidence="4" id="KW-0949">S-adenosyl-L-methionine</keyword>
<evidence type="ECO:0000256" key="1">
    <source>
        <dbReference type="ARBA" id="ARBA00010815"/>
    </source>
</evidence>
<sequence length="457" mass="50637">MTQRQRGKSARHELGLRALKPALRAVVKAGRLTVIGAHATRLVIDSGAPGPSVAIKLHSAALPFKLLSRPSLALGEAYMDGSLTVEGGSIRDLLAIVTSGLDGLDELPIERLRAPLARIATRLTGNRRRKAARNVARHYDLSNEFYALFLDEDWQYSCAYFCEGCSSLEDAQAAKRSHIGQKLMVGEGMSVLDIGCGWGGLAIELAKQGAAEVLGISLSQEQLTLARQRAEEAGFAEEARFDFCDYRDLQGEFDRIVSVGMFEHVGPASYGSFFRAIEEHLAPDGVAVVHSIGRMAPPGGKDPWVDKYIFPGGYIPSLSETLSVVERMGLWVTDIEILRLHYAETLAHWYERFQSRREKALELFDERFCRMWEYYLAACEMMFRNGNLMVFQLQLAHKRDAVPLTREYLYAPRDQSAVPRDAGGNHLRCSCSARSRLLGTSNSEGVPPMRYDGSSTS</sequence>
<feature type="domain" description="DUF7884" evidence="7">
    <location>
        <begin position="50"/>
        <end position="97"/>
    </location>
</feature>
<dbReference type="CDD" id="cd02440">
    <property type="entry name" value="AdoMet_MTases"/>
    <property type="match status" value="1"/>
</dbReference>
<evidence type="ECO:0000259" key="7">
    <source>
        <dbReference type="Pfam" id="PF25371"/>
    </source>
</evidence>
<accession>A0A219B5U6</accession>
<keyword evidence="3 8" id="KW-0808">Transferase</keyword>
<dbReference type="Pfam" id="PF25371">
    <property type="entry name" value="DUF7884"/>
    <property type="match status" value="1"/>
</dbReference>
<keyword evidence="9" id="KW-1185">Reference proteome</keyword>
<gene>
    <name evidence="8" type="ORF">B5C34_09885</name>
</gene>
<dbReference type="InterPro" id="IPR057206">
    <property type="entry name" value="DUF7884"/>
</dbReference>
<evidence type="ECO:0000256" key="6">
    <source>
        <dbReference type="PIRSR" id="PIRSR003085-1"/>
    </source>
</evidence>
<reference evidence="9" key="1">
    <citation type="submission" date="2017-05" db="EMBL/GenBank/DDBJ databases">
        <authorList>
            <person name="Lin X."/>
        </authorList>
    </citation>
    <scope>NUCLEOTIDE SEQUENCE [LARGE SCALE GENOMIC DNA]</scope>
    <source>
        <strain evidence="9">JLT2012</strain>
    </source>
</reference>
<evidence type="ECO:0000256" key="5">
    <source>
        <dbReference type="ARBA" id="ARBA00023098"/>
    </source>
</evidence>
<dbReference type="PIRSF" id="PIRSF003085">
    <property type="entry name" value="CMAS"/>
    <property type="match status" value="1"/>
</dbReference>
<dbReference type="RefSeq" id="WP_082134960.1">
    <property type="nucleotide sequence ID" value="NZ_NFZT01000001.1"/>
</dbReference>
<evidence type="ECO:0000313" key="8">
    <source>
        <dbReference type="EMBL" id="OWV33740.1"/>
    </source>
</evidence>